<feature type="region of interest" description="Disordered" evidence="1">
    <location>
        <begin position="16"/>
        <end position="36"/>
    </location>
</feature>
<proteinExistence type="predicted"/>
<dbReference type="OrthoDB" id="9970095at2759"/>
<accession>A0A8A1MG06</accession>
<dbReference type="AlphaFoldDB" id="A0A8A1MG06"/>
<sequence length="96" mass="11186">MTDQFAFFYPSPLEGYENLPPLPEERNEDGKSFRNPQHGILSKAYEEFPDPLEKGHRGGFDIHIYHYQVGLLLLPLLLPLHARCLNATYFSTRRRP</sequence>
<evidence type="ECO:0000313" key="3">
    <source>
        <dbReference type="Proteomes" id="UP000663671"/>
    </source>
</evidence>
<name>A0A8A1MG06_AJECA</name>
<feature type="compositionally biased region" description="Basic and acidic residues" evidence="1">
    <location>
        <begin position="23"/>
        <end position="32"/>
    </location>
</feature>
<dbReference type="Proteomes" id="UP000663671">
    <property type="component" value="Chromosome 1"/>
</dbReference>
<keyword evidence="2" id="KW-0560">Oxidoreductase</keyword>
<keyword evidence="2" id="KW-0223">Dioxygenase</keyword>
<evidence type="ECO:0000256" key="1">
    <source>
        <dbReference type="SAM" id="MobiDB-lite"/>
    </source>
</evidence>
<organism evidence="2 3">
    <name type="scientific">Ajellomyces capsulatus</name>
    <name type="common">Darling's disease fungus</name>
    <name type="synonym">Histoplasma capsulatum</name>
    <dbReference type="NCBI Taxonomy" id="5037"/>
    <lineage>
        <taxon>Eukaryota</taxon>
        <taxon>Fungi</taxon>
        <taxon>Dikarya</taxon>
        <taxon>Ascomycota</taxon>
        <taxon>Pezizomycotina</taxon>
        <taxon>Eurotiomycetes</taxon>
        <taxon>Eurotiomycetidae</taxon>
        <taxon>Onygenales</taxon>
        <taxon>Ajellomycetaceae</taxon>
        <taxon>Histoplasma</taxon>
    </lineage>
</organism>
<protein>
    <submittedName>
        <fullName evidence="2">Dopa 4,5-dioxygenase family domain-containing protein</fullName>
    </submittedName>
</protein>
<dbReference type="EMBL" id="CP069114">
    <property type="protein sequence ID" value="QSS64080.1"/>
    <property type="molecule type" value="Genomic_DNA"/>
</dbReference>
<evidence type="ECO:0000313" key="2">
    <source>
        <dbReference type="EMBL" id="QSS64080.1"/>
    </source>
</evidence>
<dbReference type="VEuPathDB" id="FungiDB:I7I51_01142"/>
<dbReference type="GO" id="GO:0051213">
    <property type="term" value="F:dioxygenase activity"/>
    <property type="evidence" value="ECO:0007669"/>
    <property type="project" value="UniProtKB-KW"/>
</dbReference>
<reference evidence="2" key="1">
    <citation type="submission" date="2021-01" db="EMBL/GenBank/DDBJ databases">
        <title>Chromosome-level genome assembly of a human fungal pathogen reveals clustering of transcriptionally co-regulated genes.</title>
        <authorList>
            <person name="Voorhies M."/>
            <person name="Cohen S."/>
            <person name="Shea T.P."/>
            <person name="Petrus S."/>
            <person name="Munoz J.F."/>
            <person name="Poplawski S."/>
            <person name="Goldman W.E."/>
            <person name="Michael T."/>
            <person name="Cuomo C.A."/>
            <person name="Sil A."/>
            <person name="Beyhan S."/>
        </authorList>
    </citation>
    <scope>NUCLEOTIDE SEQUENCE</scope>
    <source>
        <strain evidence="2">WU24</strain>
    </source>
</reference>
<gene>
    <name evidence="2" type="ORF">I7I51_01142</name>
</gene>